<keyword evidence="3" id="KW-1185">Reference proteome</keyword>
<feature type="compositionally biased region" description="Acidic residues" evidence="1">
    <location>
        <begin position="91"/>
        <end position="105"/>
    </location>
</feature>
<name>T1IFA1_RHOPR</name>
<dbReference type="EMBL" id="ACPB03000970">
    <property type="status" value="NOT_ANNOTATED_CDS"/>
    <property type="molecule type" value="Genomic_DNA"/>
</dbReference>
<dbReference type="VEuPathDB" id="VectorBase:RPRC014970"/>
<sequence length="105" mass="12015">MSTKDDGCFFKSGADRIQLGHGENVKNIKHRATFPYVFDGIILKVKLLLRQLGNDPNIIYKKPSKKERRAFKKYLENNVSSQVCPGTAIEIGEEEEEGEREEKDE</sequence>
<evidence type="ECO:0000256" key="1">
    <source>
        <dbReference type="SAM" id="MobiDB-lite"/>
    </source>
</evidence>
<organism evidence="2 3">
    <name type="scientific">Rhodnius prolixus</name>
    <name type="common">Triatomid bug</name>
    <dbReference type="NCBI Taxonomy" id="13249"/>
    <lineage>
        <taxon>Eukaryota</taxon>
        <taxon>Metazoa</taxon>
        <taxon>Ecdysozoa</taxon>
        <taxon>Arthropoda</taxon>
        <taxon>Hexapoda</taxon>
        <taxon>Insecta</taxon>
        <taxon>Pterygota</taxon>
        <taxon>Neoptera</taxon>
        <taxon>Paraneoptera</taxon>
        <taxon>Hemiptera</taxon>
        <taxon>Heteroptera</taxon>
        <taxon>Panheteroptera</taxon>
        <taxon>Cimicomorpha</taxon>
        <taxon>Reduviidae</taxon>
        <taxon>Triatominae</taxon>
        <taxon>Rhodnius</taxon>
    </lineage>
</organism>
<dbReference type="InParanoid" id="T1IFA1"/>
<reference evidence="2" key="1">
    <citation type="submission" date="2015-05" db="UniProtKB">
        <authorList>
            <consortium name="EnsemblMetazoa"/>
        </authorList>
    </citation>
    <scope>IDENTIFICATION</scope>
</reference>
<evidence type="ECO:0000313" key="3">
    <source>
        <dbReference type="Proteomes" id="UP000015103"/>
    </source>
</evidence>
<protein>
    <submittedName>
        <fullName evidence="2">Uncharacterized protein</fullName>
    </submittedName>
</protein>
<feature type="region of interest" description="Disordered" evidence="1">
    <location>
        <begin position="86"/>
        <end position="105"/>
    </location>
</feature>
<dbReference type="Proteomes" id="UP000015103">
    <property type="component" value="Unassembled WGS sequence"/>
</dbReference>
<dbReference type="EnsemblMetazoa" id="RPRC014970-RA">
    <property type="protein sequence ID" value="RPRC014970-PA"/>
    <property type="gene ID" value="RPRC014970"/>
</dbReference>
<accession>T1IFA1</accession>
<evidence type="ECO:0000313" key="2">
    <source>
        <dbReference type="EnsemblMetazoa" id="RPRC014970-PA"/>
    </source>
</evidence>
<dbReference type="HOGENOM" id="CLU_2239924_0_0_1"/>
<proteinExistence type="predicted"/>
<dbReference type="AlphaFoldDB" id="T1IFA1"/>